<dbReference type="InterPro" id="IPR037523">
    <property type="entry name" value="VOC_core"/>
</dbReference>
<dbReference type="AlphaFoldDB" id="A0A1E5BK34"/>
<dbReference type="Proteomes" id="UP000094741">
    <property type="component" value="Unassembled WGS sequence"/>
</dbReference>
<dbReference type="SUPFAM" id="SSF54593">
    <property type="entry name" value="Glyoxalase/Bleomycin resistance protein/Dihydroxybiphenyl dioxygenase"/>
    <property type="match status" value="1"/>
</dbReference>
<dbReference type="InterPro" id="IPR052164">
    <property type="entry name" value="Anthracycline_SecMetBiosynth"/>
</dbReference>
<accession>A0A1E5BK34</accession>
<dbReference type="PANTHER" id="PTHR33993:SF1">
    <property type="entry name" value="GLYOXALASE FAMILY PROTEIN"/>
    <property type="match status" value="1"/>
</dbReference>
<dbReference type="PANTHER" id="PTHR33993">
    <property type="entry name" value="GLYOXALASE-RELATED"/>
    <property type="match status" value="1"/>
</dbReference>
<dbReference type="OrthoDB" id="9792323at2"/>
<comment type="caution">
    <text evidence="2">The sequence shown here is derived from an EMBL/GenBank/DDBJ whole genome shotgun (WGS) entry which is preliminary data.</text>
</comment>
<dbReference type="Pfam" id="PF00903">
    <property type="entry name" value="Glyoxalase"/>
    <property type="match status" value="1"/>
</dbReference>
<dbReference type="EMBL" id="AJYQ02000003">
    <property type="protein sequence ID" value="OEE38121.1"/>
    <property type="molecule type" value="Genomic_DNA"/>
</dbReference>
<feature type="domain" description="VOC" evidence="1">
    <location>
        <begin position="6"/>
        <end position="116"/>
    </location>
</feature>
<dbReference type="InterPro" id="IPR004360">
    <property type="entry name" value="Glyas_Fos-R_dOase_dom"/>
</dbReference>
<dbReference type="eggNOG" id="COG3324">
    <property type="taxonomic scope" value="Bacteria"/>
</dbReference>
<evidence type="ECO:0000259" key="1">
    <source>
        <dbReference type="PROSITE" id="PS51819"/>
    </source>
</evidence>
<sequence length="125" mass="14135">MHQHEKLNYIELPAHDLNATKSFFSSTFRWEFVDFGPDYIAFNNQGLDGGFFRSDACNETKKGGALIVFYSENIQETLHKVTENGGKIIQDIFEFPGGCRFHFTEPSGNEFAVWSESQGIEGLVS</sequence>
<reference evidence="2 3" key="1">
    <citation type="journal article" date="2012" name="Science">
        <title>Ecological populations of bacteria act as socially cohesive units of antibiotic production and resistance.</title>
        <authorList>
            <person name="Cordero O.X."/>
            <person name="Wildschutte H."/>
            <person name="Kirkup B."/>
            <person name="Proehl S."/>
            <person name="Ngo L."/>
            <person name="Hussain F."/>
            <person name="Le Roux F."/>
            <person name="Mincer T."/>
            <person name="Polz M.F."/>
        </authorList>
    </citation>
    <scope>NUCLEOTIDE SEQUENCE [LARGE SCALE GENOMIC DNA]</scope>
    <source>
        <strain evidence="2 3">ZF-129</strain>
    </source>
</reference>
<gene>
    <name evidence="2" type="ORF">A1QO_16370</name>
</gene>
<dbReference type="InterPro" id="IPR029068">
    <property type="entry name" value="Glyas_Bleomycin-R_OHBP_Dase"/>
</dbReference>
<dbReference type="Gene3D" id="3.10.180.10">
    <property type="entry name" value="2,3-Dihydroxybiphenyl 1,2-Dioxygenase, domain 1"/>
    <property type="match status" value="1"/>
</dbReference>
<dbReference type="RefSeq" id="WP_017040024.1">
    <property type="nucleotide sequence ID" value="NZ_AJYQ02000003.1"/>
</dbReference>
<dbReference type="STRING" id="1187848.A1QO_16370"/>
<organism evidence="2 3">
    <name type="scientific">Vibrio genomosp. F10 str. ZF-129</name>
    <dbReference type="NCBI Taxonomy" id="1187848"/>
    <lineage>
        <taxon>Bacteria</taxon>
        <taxon>Pseudomonadati</taxon>
        <taxon>Pseudomonadota</taxon>
        <taxon>Gammaproteobacteria</taxon>
        <taxon>Vibrionales</taxon>
        <taxon>Vibrionaceae</taxon>
        <taxon>Vibrio</taxon>
    </lineage>
</organism>
<name>A0A1E5BK34_9VIBR</name>
<proteinExistence type="predicted"/>
<dbReference type="PROSITE" id="PS51819">
    <property type="entry name" value="VOC"/>
    <property type="match status" value="1"/>
</dbReference>
<evidence type="ECO:0000313" key="3">
    <source>
        <dbReference type="Proteomes" id="UP000094741"/>
    </source>
</evidence>
<protein>
    <submittedName>
        <fullName evidence="2">Glyoxalase</fullName>
    </submittedName>
</protein>
<dbReference type="CDD" id="cd07247">
    <property type="entry name" value="SgaA_N_like"/>
    <property type="match status" value="1"/>
</dbReference>
<evidence type="ECO:0000313" key="2">
    <source>
        <dbReference type="EMBL" id="OEE38121.1"/>
    </source>
</evidence>